<dbReference type="GO" id="GO:0005524">
    <property type="term" value="F:ATP binding"/>
    <property type="evidence" value="ECO:0007669"/>
    <property type="project" value="UniProtKB-KW"/>
</dbReference>
<keyword evidence="1" id="KW-0227">DNA damage</keyword>
<feature type="non-terminal residue" evidence="3">
    <location>
        <position position="78"/>
    </location>
</feature>
<dbReference type="SUPFAM" id="SSF52540">
    <property type="entry name" value="P-loop containing nucleoside triphosphate hydrolases"/>
    <property type="match status" value="1"/>
</dbReference>
<comment type="cofactor">
    <cofactor evidence="1">
        <name>Mg(2+)</name>
        <dbReference type="ChEBI" id="CHEBI:18420"/>
    </cofactor>
</comment>
<dbReference type="GO" id="GO:0006310">
    <property type="term" value="P:DNA recombination"/>
    <property type="evidence" value="ECO:0007669"/>
    <property type="project" value="UniProtKB-KW"/>
</dbReference>
<dbReference type="AlphaFoldDB" id="C5KJ35"/>
<dbReference type="GO" id="GO:0043139">
    <property type="term" value="F:5'-3' DNA helicase activity"/>
    <property type="evidence" value="ECO:0007669"/>
    <property type="project" value="UniProtKB-EC"/>
</dbReference>
<dbReference type="InParanoid" id="C5KJ35"/>
<dbReference type="RefSeq" id="XP_002783712.1">
    <property type="nucleotide sequence ID" value="XM_002783666.1"/>
</dbReference>
<evidence type="ECO:0000313" key="4">
    <source>
        <dbReference type="Proteomes" id="UP000007800"/>
    </source>
</evidence>
<dbReference type="GO" id="GO:0006281">
    <property type="term" value="P:DNA repair"/>
    <property type="evidence" value="ECO:0007669"/>
    <property type="project" value="UniProtKB-KW"/>
</dbReference>
<dbReference type="Proteomes" id="UP000007800">
    <property type="component" value="Unassembled WGS sequence"/>
</dbReference>
<keyword evidence="4" id="KW-1185">Reference proteome</keyword>
<reference evidence="3 4" key="1">
    <citation type="submission" date="2008-07" db="EMBL/GenBank/DDBJ databases">
        <authorList>
            <person name="El-Sayed N."/>
            <person name="Caler E."/>
            <person name="Inman J."/>
            <person name="Amedeo P."/>
            <person name="Hass B."/>
            <person name="Wortman J."/>
        </authorList>
    </citation>
    <scope>NUCLEOTIDE SEQUENCE [LARGE SCALE GENOMIC DNA]</scope>
    <source>
        <strain evidence="4">ATCC 50983 / TXsc</strain>
    </source>
</reference>
<accession>C5KJ35</accession>
<gene>
    <name evidence="3" type="ORF">Pmar_PMAR002682</name>
</gene>
<dbReference type="Pfam" id="PF05970">
    <property type="entry name" value="PIF1"/>
    <property type="match status" value="1"/>
</dbReference>
<comment type="similarity">
    <text evidence="1">Belongs to the helicase family.</text>
</comment>
<dbReference type="InterPro" id="IPR027417">
    <property type="entry name" value="P-loop_NTPase"/>
</dbReference>
<dbReference type="InterPro" id="IPR010285">
    <property type="entry name" value="DNA_helicase_pif1-like_DEAD"/>
</dbReference>
<name>C5KJ35_PERM5</name>
<keyword evidence="1" id="KW-0067">ATP-binding</keyword>
<proteinExistence type="inferred from homology"/>
<evidence type="ECO:0000256" key="1">
    <source>
        <dbReference type="RuleBase" id="RU363044"/>
    </source>
</evidence>
<dbReference type="GeneID" id="9046283"/>
<keyword evidence="1" id="KW-0234">DNA repair</keyword>
<dbReference type="EMBL" id="GG673505">
    <property type="protein sequence ID" value="EER15508.1"/>
    <property type="molecule type" value="Genomic_DNA"/>
</dbReference>
<sequence>MTHYPANVALDIDQKRALEYIEDSIRNPAGNRSFFITGHPGTGKTLATKKLVDNLTRDHDTVSLTWNALSARALNGDT</sequence>
<dbReference type="GO" id="GO:0016787">
    <property type="term" value="F:hydrolase activity"/>
    <property type="evidence" value="ECO:0007669"/>
    <property type="project" value="UniProtKB-KW"/>
</dbReference>
<evidence type="ECO:0000313" key="3">
    <source>
        <dbReference type="EMBL" id="EER15508.1"/>
    </source>
</evidence>
<evidence type="ECO:0000259" key="2">
    <source>
        <dbReference type="Pfam" id="PF05970"/>
    </source>
</evidence>
<dbReference type="Gene3D" id="3.40.50.300">
    <property type="entry name" value="P-loop containing nucleotide triphosphate hydrolases"/>
    <property type="match status" value="1"/>
</dbReference>
<keyword evidence="1" id="KW-0378">Hydrolase</keyword>
<dbReference type="EC" id="5.6.2.3" evidence="1"/>
<dbReference type="OrthoDB" id="10494466at2759"/>
<keyword evidence="1" id="KW-0233">DNA recombination</keyword>
<feature type="domain" description="DNA helicase Pif1-like DEAD-box helicase" evidence="2">
    <location>
        <begin position="10"/>
        <end position="62"/>
    </location>
</feature>
<protein>
    <recommendedName>
        <fullName evidence="1">ATP-dependent DNA helicase</fullName>
        <ecNumber evidence="1">5.6.2.3</ecNumber>
    </recommendedName>
</protein>
<comment type="catalytic activity">
    <reaction evidence="1">
        <text>ATP + H2O = ADP + phosphate + H(+)</text>
        <dbReference type="Rhea" id="RHEA:13065"/>
        <dbReference type="ChEBI" id="CHEBI:15377"/>
        <dbReference type="ChEBI" id="CHEBI:15378"/>
        <dbReference type="ChEBI" id="CHEBI:30616"/>
        <dbReference type="ChEBI" id="CHEBI:43474"/>
        <dbReference type="ChEBI" id="CHEBI:456216"/>
        <dbReference type="EC" id="5.6.2.3"/>
    </reaction>
</comment>
<dbReference type="GO" id="GO:0000723">
    <property type="term" value="P:telomere maintenance"/>
    <property type="evidence" value="ECO:0007669"/>
    <property type="project" value="InterPro"/>
</dbReference>
<keyword evidence="1" id="KW-0347">Helicase</keyword>
<keyword evidence="1" id="KW-0547">Nucleotide-binding</keyword>
<organism evidence="4">
    <name type="scientific">Perkinsus marinus (strain ATCC 50983 / TXsc)</name>
    <dbReference type="NCBI Taxonomy" id="423536"/>
    <lineage>
        <taxon>Eukaryota</taxon>
        <taxon>Sar</taxon>
        <taxon>Alveolata</taxon>
        <taxon>Perkinsozoa</taxon>
        <taxon>Perkinsea</taxon>
        <taxon>Perkinsida</taxon>
        <taxon>Perkinsidae</taxon>
        <taxon>Perkinsus</taxon>
    </lineage>
</organism>